<reference evidence="2 3" key="1">
    <citation type="submission" date="2019-09" db="EMBL/GenBank/DDBJ databases">
        <authorList>
            <person name="Chandra G."/>
            <person name="Truman W A."/>
        </authorList>
    </citation>
    <scope>NUCLEOTIDE SEQUENCE [LARGE SCALE GENOMIC DNA]</scope>
    <source>
        <strain evidence="2">PS685</strain>
    </source>
</reference>
<gene>
    <name evidence="2" type="ORF">PS685_04209</name>
</gene>
<organism evidence="2 3">
    <name type="scientific">Pseudomonas fluorescens</name>
    <dbReference type="NCBI Taxonomy" id="294"/>
    <lineage>
        <taxon>Bacteria</taxon>
        <taxon>Pseudomonadati</taxon>
        <taxon>Pseudomonadota</taxon>
        <taxon>Gammaproteobacteria</taxon>
        <taxon>Pseudomonadales</taxon>
        <taxon>Pseudomonadaceae</taxon>
        <taxon>Pseudomonas</taxon>
    </lineage>
</organism>
<dbReference type="Proteomes" id="UP000326437">
    <property type="component" value="Unassembled WGS sequence"/>
</dbReference>
<evidence type="ECO:0000313" key="2">
    <source>
        <dbReference type="EMBL" id="VVN63036.1"/>
    </source>
</evidence>
<proteinExistence type="predicted"/>
<dbReference type="EMBL" id="CABVHO010000078">
    <property type="protein sequence ID" value="VVN63036.1"/>
    <property type="molecule type" value="Genomic_DNA"/>
</dbReference>
<feature type="compositionally biased region" description="Basic residues" evidence="1">
    <location>
        <begin position="70"/>
        <end position="80"/>
    </location>
</feature>
<feature type="region of interest" description="Disordered" evidence="1">
    <location>
        <begin position="35"/>
        <end position="80"/>
    </location>
</feature>
<name>A0A5E6ZAP3_PSEFL</name>
<accession>A0A5E6ZAP3</accession>
<feature type="compositionally biased region" description="Polar residues" evidence="1">
    <location>
        <begin position="57"/>
        <end position="67"/>
    </location>
</feature>
<evidence type="ECO:0000313" key="3">
    <source>
        <dbReference type="Proteomes" id="UP000326437"/>
    </source>
</evidence>
<dbReference type="AlphaFoldDB" id="A0A5E6ZAP3"/>
<protein>
    <submittedName>
        <fullName evidence="2">Uncharacterized protein</fullName>
    </submittedName>
</protein>
<sequence length="80" mass="8784">MFSLAGGHRPPLNWTLSRMPRLAFSGNLRCFRNKSVQKNNQHATSHDEQGLEPDALTLSTGPSTVFGGNSKKRKAPIHKG</sequence>
<evidence type="ECO:0000256" key="1">
    <source>
        <dbReference type="SAM" id="MobiDB-lite"/>
    </source>
</evidence>